<name>A0ABT1CRG1_9HYPH</name>
<dbReference type="SUPFAM" id="SSF47336">
    <property type="entry name" value="ACP-like"/>
    <property type="match status" value="1"/>
</dbReference>
<protein>
    <submittedName>
        <fullName evidence="2">Acyl carrier protein</fullName>
    </submittedName>
</protein>
<dbReference type="InterPro" id="IPR009081">
    <property type="entry name" value="PP-bd_ACP"/>
</dbReference>
<dbReference type="Proteomes" id="UP001320715">
    <property type="component" value="Unassembled WGS sequence"/>
</dbReference>
<accession>A0ABT1CRG1</accession>
<keyword evidence="3" id="KW-1185">Reference proteome</keyword>
<organism evidence="2 3">
    <name type="scientific">Hoeflea alexandrii</name>
    <dbReference type="NCBI Taxonomy" id="288436"/>
    <lineage>
        <taxon>Bacteria</taxon>
        <taxon>Pseudomonadati</taxon>
        <taxon>Pseudomonadota</taxon>
        <taxon>Alphaproteobacteria</taxon>
        <taxon>Hyphomicrobiales</taxon>
        <taxon>Rhizobiaceae</taxon>
        <taxon>Hoeflea</taxon>
    </lineage>
</organism>
<dbReference type="Pfam" id="PF00550">
    <property type="entry name" value="PP-binding"/>
    <property type="match status" value="1"/>
</dbReference>
<evidence type="ECO:0000259" key="1">
    <source>
        <dbReference type="PROSITE" id="PS50075"/>
    </source>
</evidence>
<dbReference type="InterPro" id="IPR036736">
    <property type="entry name" value="ACP-like_sf"/>
</dbReference>
<gene>
    <name evidence="2" type="ORF">GTW23_11355</name>
</gene>
<feature type="domain" description="Carrier" evidence="1">
    <location>
        <begin position="1"/>
        <end position="80"/>
    </location>
</feature>
<proteinExistence type="predicted"/>
<dbReference type="EMBL" id="JAAAML010000002">
    <property type="protein sequence ID" value="MCO6408772.1"/>
    <property type="molecule type" value="Genomic_DNA"/>
</dbReference>
<dbReference type="Gene3D" id="1.10.1200.10">
    <property type="entry name" value="ACP-like"/>
    <property type="match status" value="1"/>
</dbReference>
<sequence>MSSDVEASIIAIIAPAAETEAGEITRETELAELEIDSLVLTEVVMDIEDKYDIEIDMNTAEAWESLKTVGDIADVVKALVAAKT</sequence>
<reference evidence="2 3" key="1">
    <citation type="submission" date="2020-01" db="EMBL/GenBank/DDBJ databases">
        <title>Genomes of bacteria type strains.</title>
        <authorList>
            <person name="Chen J."/>
            <person name="Zhu S."/>
            <person name="Yang J."/>
        </authorList>
    </citation>
    <scope>NUCLEOTIDE SEQUENCE [LARGE SCALE GENOMIC DNA]</scope>
    <source>
        <strain evidence="2 3">DSM 16655</strain>
    </source>
</reference>
<dbReference type="RefSeq" id="WP_152011081.1">
    <property type="nucleotide sequence ID" value="NZ_CP159480.1"/>
</dbReference>
<comment type="caution">
    <text evidence="2">The sequence shown here is derived from an EMBL/GenBank/DDBJ whole genome shotgun (WGS) entry which is preliminary data.</text>
</comment>
<dbReference type="PROSITE" id="PS50075">
    <property type="entry name" value="CARRIER"/>
    <property type="match status" value="1"/>
</dbReference>
<evidence type="ECO:0000313" key="3">
    <source>
        <dbReference type="Proteomes" id="UP001320715"/>
    </source>
</evidence>
<evidence type="ECO:0000313" key="2">
    <source>
        <dbReference type="EMBL" id="MCO6408772.1"/>
    </source>
</evidence>